<feature type="chain" id="PRO_5041312564" evidence="1">
    <location>
        <begin position="27"/>
        <end position="207"/>
    </location>
</feature>
<gene>
    <name evidence="2" type="ORF">MKW94_027653</name>
</gene>
<name>A0AA42B4S8_PAPNU</name>
<dbReference type="Proteomes" id="UP001177140">
    <property type="component" value="Unassembled WGS sequence"/>
</dbReference>
<dbReference type="EMBL" id="JAJJMA010338261">
    <property type="protein sequence ID" value="MCL7051420.1"/>
    <property type="molecule type" value="Genomic_DNA"/>
</dbReference>
<feature type="signal peptide" evidence="1">
    <location>
        <begin position="1"/>
        <end position="26"/>
    </location>
</feature>
<organism evidence="2 3">
    <name type="scientific">Papaver nudicaule</name>
    <name type="common">Iceland poppy</name>
    <dbReference type="NCBI Taxonomy" id="74823"/>
    <lineage>
        <taxon>Eukaryota</taxon>
        <taxon>Viridiplantae</taxon>
        <taxon>Streptophyta</taxon>
        <taxon>Embryophyta</taxon>
        <taxon>Tracheophyta</taxon>
        <taxon>Spermatophyta</taxon>
        <taxon>Magnoliopsida</taxon>
        <taxon>Ranunculales</taxon>
        <taxon>Papaveraceae</taxon>
        <taxon>Papaveroideae</taxon>
        <taxon>Papaver</taxon>
    </lineage>
</organism>
<keyword evidence="1" id="KW-0732">Signal</keyword>
<sequence length="207" mass="22041">MAPSFSSIFVCNVFLFLLVSMLLVSASTDHNNAVRFVLDKGALTGDYVCDANKDVYTSQIFSPTTDCFICTAYCFGACDSLRTRHLPSKCTPFAGPSVKCECCCGKPTPPPAPACPPPAPRPPPPPCPSPPPSDTCETGDIYTETTMPSSNCADCTNWCKGDCSELGGRVIENKCAIGESSFVRRCKCCCREPKSGPKIALRLGSAN</sequence>
<keyword evidence="3" id="KW-1185">Reference proteome</keyword>
<protein>
    <submittedName>
        <fullName evidence="2">Uncharacterized protein</fullName>
    </submittedName>
</protein>
<evidence type="ECO:0000256" key="1">
    <source>
        <dbReference type="SAM" id="SignalP"/>
    </source>
</evidence>
<reference evidence="2" key="1">
    <citation type="submission" date="2022-03" db="EMBL/GenBank/DDBJ databases">
        <title>A functionally conserved STORR gene fusion in Papaver species that diverged 16.8 million years ago.</title>
        <authorList>
            <person name="Catania T."/>
        </authorList>
    </citation>
    <scope>NUCLEOTIDE SEQUENCE</scope>
    <source>
        <strain evidence="2">S-191538</strain>
    </source>
</reference>
<evidence type="ECO:0000313" key="3">
    <source>
        <dbReference type="Proteomes" id="UP001177140"/>
    </source>
</evidence>
<proteinExistence type="predicted"/>
<evidence type="ECO:0000313" key="2">
    <source>
        <dbReference type="EMBL" id="MCL7051420.1"/>
    </source>
</evidence>
<accession>A0AA42B4S8</accession>
<comment type="caution">
    <text evidence="2">The sequence shown here is derived from an EMBL/GenBank/DDBJ whole genome shotgun (WGS) entry which is preliminary data.</text>
</comment>
<dbReference type="AlphaFoldDB" id="A0AA42B4S8"/>